<dbReference type="GeneID" id="78453561"/>
<reference evidence="2 3" key="1">
    <citation type="submission" date="2018-06" db="EMBL/GenBank/DDBJ databases">
        <authorList>
            <consortium name="Pathogen Informatics"/>
            <person name="Doyle S."/>
        </authorList>
    </citation>
    <scope>NUCLEOTIDE SEQUENCE [LARGE SCALE GENOMIC DNA]</scope>
    <source>
        <strain evidence="2 3">NCTC12112</strain>
    </source>
</reference>
<name>A0AAX2JDL6_9FUSO</name>
<dbReference type="KEGG" id="ful:C4N20_01990"/>
<feature type="coiled-coil region" evidence="1">
    <location>
        <begin position="134"/>
        <end position="182"/>
    </location>
</feature>
<organism evidence="2 3">
    <name type="scientific">Fusobacterium ulcerans</name>
    <dbReference type="NCBI Taxonomy" id="861"/>
    <lineage>
        <taxon>Bacteria</taxon>
        <taxon>Fusobacteriati</taxon>
        <taxon>Fusobacteriota</taxon>
        <taxon>Fusobacteriia</taxon>
        <taxon>Fusobacteriales</taxon>
        <taxon>Fusobacteriaceae</taxon>
        <taxon>Fusobacterium</taxon>
    </lineage>
</organism>
<evidence type="ECO:0000313" key="2">
    <source>
        <dbReference type="EMBL" id="SQJ08975.1"/>
    </source>
</evidence>
<evidence type="ECO:0008006" key="4">
    <source>
        <dbReference type="Google" id="ProtNLM"/>
    </source>
</evidence>
<evidence type="ECO:0000256" key="1">
    <source>
        <dbReference type="SAM" id="Coils"/>
    </source>
</evidence>
<dbReference type="EMBL" id="LS483487">
    <property type="protein sequence ID" value="SQJ08975.1"/>
    <property type="molecule type" value="Genomic_DNA"/>
</dbReference>
<sequence>MEEKKNVNVTRHAIMRYAARVYSGQIITERTFDIWRNNNEEKVIEIEKLIKEEFARSEYITTASYDKHRKAEFYVNEEKMMTYIVADNNIVTCYKIDFELDEKGNKEIYMGFKNALKRALEEEENWELTSGAKIALSKNEIKLKNSEIEELESKLNRLRAEKKILEAEHEHLLATSRELKAKIYNIREKLVRSKLAI</sequence>
<dbReference type="Proteomes" id="UP000249008">
    <property type="component" value="Chromosome 1"/>
</dbReference>
<gene>
    <name evidence="2" type="ORF">NCTC12112_02277</name>
</gene>
<dbReference type="RefSeq" id="WP_005981401.1">
    <property type="nucleotide sequence ID" value="NZ_CABKNW010000005.1"/>
</dbReference>
<evidence type="ECO:0000313" key="3">
    <source>
        <dbReference type="Proteomes" id="UP000249008"/>
    </source>
</evidence>
<accession>A0AAX2JDL6</accession>
<protein>
    <recommendedName>
        <fullName evidence="4">DUF4391 domain-containing protein</fullName>
    </recommendedName>
</protein>
<dbReference type="AlphaFoldDB" id="A0AAX2JDL6"/>
<keyword evidence="1" id="KW-0175">Coiled coil</keyword>
<proteinExistence type="predicted"/>